<dbReference type="PANTHER" id="PTHR24049:SF30">
    <property type="match status" value="1"/>
</dbReference>
<dbReference type="SUPFAM" id="SSF90193">
    <property type="entry name" value="Notch domain"/>
    <property type="match status" value="2"/>
</dbReference>
<evidence type="ECO:0000256" key="13">
    <source>
        <dbReference type="ARBA" id="ARBA00023157"/>
    </source>
</evidence>
<evidence type="ECO:0000313" key="22">
    <source>
        <dbReference type="EMBL" id="VDL95328.1"/>
    </source>
</evidence>
<accession>A0A183SXJ5</accession>
<feature type="transmembrane region" description="Helical" evidence="19">
    <location>
        <begin position="51"/>
        <end position="73"/>
    </location>
</feature>
<keyword evidence="12 19" id="KW-0472">Membrane</keyword>
<dbReference type="WBParaSite" id="SSLN_0000928701-mRNA-1">
    <property type="protein sequence ID" value="SSLN_0000928701-mRNA-1"/>
    <property type="gene ID" value="SSLN_0000928701"/>
</dbReference>
<dbReference type="PROSITE" id="PS00022">
    <property type="entry name" value="EGF_1"/>
    <property type="match status" value="3"/>
</dbReference>
<keyword evidence="15" id="KW-0804">Transcription</keyword>
<dbReference type="EMBL" id="UYSU01034942">
    <property type="protein sequence ID" value="VDL95328.1"/>
    <property type="molecule type" value="Genomic_DNA"/>
</dbReference>
<dbReference type="InterPro" id="IPR051022">
    <property type="entry name" value="Notch_Cell-Fate_Det"/>
</dbReference>
<evidence type="ECO:0000313" key="24">
    <source>
        <dbReference type="WBParaSite" id="SSLN_0000928701-mRNA-1"/>
    </source>
</evidence>
<evidence type="ECO:0000256" key="2">
    <source>
        <dbReference type="ARBA" id="ARBA00004251"/>
    </source>
</evidence>
<dbReference type="GO" id="GO:0005634">
    <property type="term" value="C:nucleus"/>
    <property type="evidence" value="ECO:0007669"/>
    <property type="project" value="UniProtKB-SubCell"/>
</dbReference>
<keyword evidence="3 18" id="KW-0245">EGF-like domain</keyword>
<dbReference type="InterPro" id="IPR000800">
    <property type="entry name" value="Notch_dom"/>
</dbReference>
<keyword evidence="11" id="KW-0040">ANK repeat</keyword>
<dbReference type="PANTHER" id="PTHR24049">
    <property type="entry name" value="CRUMBS FAMILY MEMBER"/>
    <property type="match status" value="1"/>
</dbReference>
<keyword evidence="8" id="KW-0914">Notch signaling pathway</keyword>
<dbReference type="Pfam" id="PF00066">
    <property type="entry name" value="Notch"/>
    <property type="match status" value="2"/>
</dbReference>
<keyword evidence="17" id="KW-0539">Nucleus</keyword>
<reference evidence="24" key="1">
    <citation type="submission" date="2016-06" db="UniProtKB">
        <authorList>
            <consortium name="WormBaseParasite"/>
        </authorList>
    </citation>
    <scope>IDENTIFICATION</scope>
</reference>
<feature type="disulfide bond" evidence="18">
    <location>
        <begin position="253"/>
        <end position="262"/>
    </location>
</feature>
<dbReference type="SMART" id="SM00179">
    <property type="entry name" value="EGF_CA"/>
    <property type="match status" value="2"/>
</dbReference>
<feature type="domain" description="EGF-like" evidence="20">
    <location>
        <begin position="278"/>
        <end position="323"/>
    </location>
</feature>
<gene>
    <name evidence="22" type="ORF">SSLN_LOCUS8943</name>
</gene>
<keyword evidence="23" id="KW-1185">Reference proteome</keyword>
<dbReference type="PROSITE" id="PS50258">
    <property type="entry name" value="LNR"/>
    <property type="match status" value="1"/>
</dbReference>
<dbReference type="GO" id="GO:0030154">
    <property type="term" value="P:cell differentiation"/>
    <property type="evidence" value="ECO:0007669"/>
    <property type="project" value="UniProtKB-KW"/>
</dbReference>
<dbReference type="InterPro" id="IPR001881">
    <property type="entry name" value="EGF-like_Ca-bd_dom"/>
</dbReference>
<evidence type="ECO:0000256" key="11">
    <source>
        <dbReference type="ARBA" id="ARBA00023043"/>
    </source>
</evidence>
<protein>
    <submittedName>
        <fullName evidence="24">Notch</fullName>
    </submittedName>
</protein>
<evidence type="ECO:0000256" key="9">
    <source>
        <dbReference type="ARBA" id="ARBA00022989"/>
    </source>
</evidence>
<evidence type="ECO:0000259" key="21">
    <source>
        <dbReference type="PROSITE" id="PS50258"/>
    </source>
</evidence>
<dbReference type="Gene3D" id="2.10.25.10">
    <property type="entry name" value="Laminin"/>
    <property type="match status" value="3"/>
</dbReference>
<evidence type="ECO:0000256" key="12">
    <source>
        <dbReference type="ARBA" id="ARBA00023136"/>
    </source>
</evidence>
<evidence type="ECO:0000256" key="3">
    <source>
        <dbReference type="ARBA" id="ARBA00022536"/>
    </source>
</evidence>
<evidence type="ECO:0000256" key="15">
    <source>
        <dbReference type="ARBA" id="ARBA00023163"/>
    </source>
</evidence>
<dbReference type="Proteomes" id="UP000275846">
    <property type="component" value="Unassembled WGS sequence"/>
</dbReference>
<dbReference type="InterPro" id="IPR000152">
    <property type="entry name" value="EGF-type_Asp/Asn_hydroxyl_site"/>
</dbReference>
<dbReference type="STRING" id="70667.A0A183SXJ5"/>
<keyword evidence="9 19" id="KW-1133">Transmembrane helix</keyword>
<evidence type="ECO:0000256" key="14">
    <source>
        <dbReference type="ARBA" id="ARBA00023159"/>
    </source>
</evidence>
<evidence type="ECO:0000256" key="6">
    <source>
        <dbReference type="ARBA" id="ARBA00022737"/>
    </source>
</evidence>
<keyword evidence="5" id="KW-0732">Signal</keyword>
<dbReference type="FunFam" id="2.10.25.10:FF:000472">
    <property type="entry name" value="Uncharacterized protein, isoform A"/>
    <property type="match status" value="1"/>
</dbReference>
<dbReference type="InterPro" id="IPR035993">
    <property type="entry name" value="Notch-like_dom_sf"/>
</dbReference>
<sequence>MPGLVDLDDVMDALSTPARLCDPVSRFRATSAATATATANVSPQLQLLLQLLFPSFSAFCSIFFIPLHFYLFLSFCLRPFPSSPYPSSSSSSSWTYSSSSSSSSPSPDLLVIVFLLSSSFPIFIKSLPVPVLLPLVLFLLVLLLPRSPLPLLVLILLPLLLFLLLILLFLLLVLLPLLLLLLNLLILALLLFLLLVLLFLLLLIDMNVRQANDLIAIPEEGRKCEHRDPCLDAPCENGGQCQSSPLGDYQCFCPRWYEGTHCEIAKQPCKRNSTCREGTDHCEVLYETFEAPSPRPGTALLTGSRISGFRCVCKPGFEGVLCEREMDHCHNNRCQNGAQCVNFLDRYRCECAPGFTGDYCQNILTSVPNSRSNDQLTISDSEMSQFCESIGCSRANMTGGTCNGRCVLASCFEDQQLRNCAPWTQCLETTKSAFRVGEATCVERFRDGICDRECAIASCFHDGFDCLGSGSACPPEAHCSSVYGNGVCNSECASPGCGFDGGDCATPTYSLPPVQVSGTGTTGYIVLILDANRTAFEVVQRAFLAQQASMLRAVVRIANDEYSVPRITDLDNGRRTRVTLFIDLLPDNHTKPNGGESYLTVDDAAQSLTAALASHALIPPLPVAQLWSAKDPNEILPGQVPLGPPDKQHFFRAKDAIALYICFCTLAGGKNLCPYYMSTDTLLVVIISIKHFI</sequence>
<dbReference type="PROSITE" id="PS50026">
    <property type="entry name" value="EGF_3"/>
    <property type="match status" value="3"/>
</dbReference>
<feature type="domain" description="LNR" evidence="21">
    <location>
        <begin position="473"/>
        <end position="512"/>
    </location>
</feature>
<keyword evidence="16" id="KW-0325">Glycoprotein</keyword>
<evidence type="ECO:0000256" key="10">
    <source>
        <dbReference type="ARBA" id="ARBA00023015"/>
    </source>
</evidence>
<evidence type="ECO:0000256" key="17">
    <source>
        <dbReference type="ARBA" id="ARBA00023242"/>
    </source>
</evidence>
<evidence type="ECO:0000256" key="18">
    <source>
        <dbReference type="PROSITE-ProRule" id="PRU00076"/>
    </source>
</evidence>
<name>A0A183SXJ5_SCHSO</name>
<evidence type="ECO:0000256" key="19">
    <source>
        <dbReference type="SAM" id="Phobius"/>
    </source>
</evidence>
<dbReference type="PROSITE" id="PS01186">
    <property type="entry name" value="EGF_2"/>
    <property type="match status" value="2"/>
</dbReference>
<keyword evidence="4 19" id="KW-0812">Transmembrane</keyword>
<dbReference type="GO" id="GO:0005509">
    <property type="term" value="F:calcium ion binding"/>
    <property type="evidence" value="ECO:0007669"/>
    <property type="project" value="InterPro"/>
</dbReference>
<dbReference type="AlphaFoldDB" id="A0A183SXJ5"/>
<dbReference type="InterPro" id="IPR000742">
    <property type="entry name" value="EGF"/>
</dbReference>
<dbReference type="Gene3D" id="4.10.470.20">
    <property type="match status" value="2"/>
</dbReference>
<reference evidence="22 23" key="2">
    <citation type="submission" date="2018-11" db="EMBL/GenBank/DDBJ databases">
        <authorList>
            <consortium name="Pathogen Informatics"/>
        </authorList>
    </citation>
    <scope>NUCLEOTIDE SEQUENCE [LARGE SCALE GENOMIC DNA]</scope>
    <source>
        <strain evidence="22 23">NST_G2</strain>
    </source>
</reference>
<dbReference type="GO" id="GO:0005886">
    <property type="term" value="C:plasma membrane"/>
    <property type="evidence" value="ECO:0007669"/>
    <property type="project" value="UniProtKB-SubCell"/>
</dbReference>
<feature type="transmembrane region" description="Helical" evidence="19">
    <location>
        <begin position="181"/>
        <end position="204"/>
    </location>
</feature>
<dbReference type="SMART" id="SM00181">
    <property type="entry name" value="EGF"/>
    <property type="match status" value="3"/>
</dbReference>
<comment type="caution">
    <text evidence="18">Lacks conserved residue(s) required for the propagation of feature annotation.</text>
</comment>
<dbReference type="SMART" id="SM00004">
    <property type="entry name" value="NL"/>
    <property type="match status" value="2"/>
</dbReference>
<keyword evidence="14" id="KW-0010">Activator</keyword>
<keyword evidence="13 18" id="KW-1015">Disulfide bond</keyword>
<evidence type="ECO:0000256" key="16">
    <source>
        <dbReference type="ARBA" id="ARBA00023180"/>
    </source>
</evidence>
<feature type="disulfide bond" evidence="18">
    <location>
        <begin position="313"/>
        <end position="322"/>
    </location>
</feature>
<proteinExistence type="predicted"/>
<dbReference type="SUPFAM" id="SSF57196">
    <property type="entry name" value="EGF/Laminin"/>
    <property type="match status" value="2"/>
</dbReference>
<evidence type="ECO:0000256" key="4">
    <source>
        <dbReference type="ARBA" id="ARBA00022692"/>
    </source>
</evidence>
<evidence type="ECO:0000259" key="20">
    <source>
        <dbReference type="PROSITE" id="PS50026"/>
    </source>
</evidence>
<evidence type="ECO:0000313" key="23">
    <source>
        <dbReference type="Proteomes" id="UP000275846"/>
    </source>
</evidence>
<feature type="disulfide bond" evidence="18">
    <location>
        <begin position="351"/>
        <end position="360"/>
    </location>
</feature>
<dbReference type="Pfam" id="PF00008">
    <property type="entry name" value="EGF"/>
    <property type="match status" value="2"/>
</dbReference>
<dbReference type="PROSITE" id="PS00010">
    <property type="entry name" value="ASX_HYDROXYL"/>
    <property type="match status" value="1"/>
</dbReference>
<feature type="domain" description="EGF-like" evidence="20">
    <location>
        <begin position="226"/>
        <end position="263"/>
    </location>
</feature>
<evidence type="ECO:0000256" key="8">
    <source>
        <dbReference type="ARBA" id="ARBA00022976"/>
    </source>
</evidence>
<organism evidence="24">
    <name type="scientific">Schistocephalus solidus</name>
    <name type="common">Tapeworm</name>
    <dbReference type="NCBI Taxonomy" id="70667"/>
    <lineage>
        <taxon>Eukaryota</taxon>
        <taxon>Metazoa</taxon>
        <taxon>Spiralia</taxon>
        <taxon>Lophotrochozoa</taxon>
        <taxon>Platyhelminthes</taxon>
        <taxon>Cestoda</taxon>
        <taxon>Eucestoda</taxon>
        <taxon>Diphyllobothriidea</taxon>
        <taxon>Diphyllobothriidae</taxon>
        <taxon>Schistocephalus</taxon>
    </lineage>
</organism>
<dbReference type="GO" id="GO:0007219">
    <property type="term" value="P:Notch signaling pathway"/>
    <property type="evidence" value="ECO:0007669"/>
    <property type="project" value="UniProtKB-KW"/>
</dbReference>
<evidence type="ECO:0000256" key="5">
    <source>
        <dbReference type="ARBA" id="ARBA00022729"/>
    </source>
</evidence>
<feature type="transmembrane region" description="Helical" evidence="19">
    <location>
        <begin position="151"/>
        <end position="175"/>
    </location>
</feature>
<keyword evidence="6" id="KW-0677">Repeat</keyword>
<comment type="subcellular location">
    <subcellularLocation>
        <location evidence="2">Cell membrane</location>
        <topology evidence="2">Single-pass type I membrane protein</topology>
    </subcellularLocation>
    <subcellularLocation>
        <location evidence="1">Nucleus</location>
    </subcellularLocation>
</comment>
<dbReference type="CDD" id="cd00054">
    <property type="entry name" value="EGF_CA"/>
    <property type="match status" value="2"/>
</dbReference>
<keyword evidence="7" id="KW-0221">Differentiation</keyword>
<evidence type="ECO:0000256" key="7">
    <source>
        <dbReference type="ARBA" id="ARBA00022782"/>
    </source>
</evidence>
<feature type="domain" description="EGF-like" evidence="20">
    <location>
        <begin position="325"/>
        <end position="361"/>
    </location>
</feature>
<keyword evidence="10" id="KW-0805">Transcription regulation</keyword>
<feature type="transmembrane region" description="Helical" evidence="19">
    <location>
        <begin position="122"/>
        <end position="144"/>
    </location>
</feature>
<dbReference type="OrthoDB" id="430340at2759"/>
<evidence type="ECO:0000256" key="1">
    <source>
        <dbReference type="ARBA" id="ARBA00004123"/>
    </source>
</evidence>